<reference evidence="2" key="1">
    <citation type="submission" date="2021-07" db="EMBL/GenBank/DDBJ databases">
        <authorList>
            <person name="Branca A.L. A."/>
        </authorList>
    </citation>
    <scope>NUCLEOTIDE SEQUENCE</scope>
</reference>
<dbReference type="Gene3D" id="3.40.50.1820">
    <property type="entry name" value="alpha/beta hydrolase"/>
    <property type="match status" value="1"/>
</dbReference>
<evidence type="ECO:0000259" key="1">
    <source>
        <dbReference type="Pfam" id="PF12697"/>
    </source>
</evidence>
<protein>
    <recommendedName>
        <fullName evidence="1">AB hydrolase-1 domain-containing protein</fullName>
    </recommendedName>
</protein>
<dbReference type="GO" id="GO:0072330">
    <property type="term" value="P:monocarboxylic acid biosynthetic process"/>
    <property type="evidence" value="ECO:0007669"/>
    <property type="project" value="UniProtKB-ARBA"/>
</dbReference>
<gene>
    <name evidence="2" type="ORF">PSALAMII_LOCUS5720</name>
</gene>
<dbReference type="GO" id="GO:0017000">
    <property type="term" value="P:antibiotic biosynthetic process"/>
    <property type="evidence" value="ECO:0007669"/>
    <property type="project" value="UniProtKB-ARBA"/>
</dbReference>
<evidence type="ECO:0000313" key="3">
    <source>
        <dbReference type="Proteomes" id="UP001152649"/>
    </source>
</evidence>
<dbReference type="InterPro" id="IPR000073">
    <property type="entry name" value="AB_hydrolase_1"/>
</dbReference>
<keyword evidence="3" id="KW-1185">Reference proteome</keyword>
<dbReference type="AlphaFoldDB" id="A0A9W4NIM5"/>
<feature type="domain" description="AB hydrolase-1" evidence="1">
    <location>
        <begin position="109"/>
        <end position="358"/>
    </location>
</feature>
<proteinExistence type="predicted"/>
<sequence>MSRFRVVEHIIPAHNIRERPGAVIPGHQQDLRLAVKQYIPFDNPSPQEGDVTLIGAHACAFPKELYEPLWDYIYDGMRDQKRSIRSIWIADVAQQGQSGVLNESILGNDPSLYDHGRDLLSLLNHFKIPQPLIGVGHSMGAVQIAHLSLMHPSLFAGLILIDPVIQPDNPSHRYALPSTYRRDIWPSRKEAAEKFRSSPMYGSWHPQVLENWIKFGLRDVPTKQYPISQDTTSTAVTLTTPKAQELFTYLRPSYIDKRSGVRWGNPRDEMFPEDIDNIPFYRPEPSHIFRRIPELKPIVLYIFGGNSDISIPAARKEKMRTTGTGIGGSGGAACGKVQEVVLPCGHLVPMELPQESAKACSTFIDTALSYWTSESFRFLEAWERIPNDELVRIDTQWEDNIGHLPKRPKL</sequence>
<dbReference type="InterPro" id="IPR029058">
    <property type="entry name" value="AB_hydrolase_fold"/>
</dbReference>
<comment type="caution">
    <text evidence="2">The sequence shown here is derived from an EMBL/GenBank/DDBJ whole genome shotgun (WGS) entry which is preliminary data.</text>
</comment>
<dbReference type="SUPFAM" id="SSF53474">
    <property type="entry name" value="alpha/beta-Hydrolases"/>
    <property type="match status" value="1"/>
</dbReference>
<accession>A0A9W4NIM5</accession>
<name>A0A9W4NIM5_9EURO</name>
<dbReference type="OrthoDB" id="94039at2759"/>
<dbReference type="Proteomes" id="UP001152649">
    <property type="component" value="Unassembled WGS sequence"/>
</dbReference>
<organism evidence="2 3">
    <name type="scientific">Penicillium salamii</name>
    <dbReference type="NCBI Taxonomy" id="1612424"/>
    <lineage>
        <taxon>Eukaryota</taxon>
        <taxon>Fungi</taxon>
        <taxon>Dikarya</taxon>
        <taxon>Ascomycota</taxon>
        <taxon>Pezizomycotina</taxon>
        <taxon>Eurotiomycetes</taxon>
        <taxon>Eurotiomycetidae</taxon>
        <taxon>Eurotiales</taxon>
        <taxon>Aspergillaceae</taxon>
        <taxon>Penicillium</taxon>
    </lineage>
</organism>
<evidence type="ECO:0000313" key="2">
    <source>
        <dbReference type="EMBL" id="CAG8380717.1"/>
    </source>
</evidence>
<dbReference type="EMBL" id="CAJVPG010000233">
    <property type="protein sequence ID" value="CAG8380717.1"/>
    <property type="molecule type" value="Genomic_DNA"/>
</dbReference>
<dbReference type="Pfam" id="PF12697">
    <property type="entry name" value="Abhydrolase_6"/>
    <property type="match status" value="1"/>
</dbReference>